<dbReference type="InterPro" id="IPR013103">
    <property type="entry name" value="RVT_2"/>
</dbReference>
<dbReference type="AlphaFoldDB" id="A0A9Q3BAW8"/>
<dbReference type="GO" id="GO:0005634">
    <property type="term" value="C:nucleus"/>
    <property type="evidence" value="ECO:0007669"/>
    <property type="project" value="UniProtKB-ARBA"/>
</dbReference>
<accession>A0A9Q3BAW8</accession>
<keyword evidence="4" id="KW-1185">Reference proteome</keyword>
<name>A0A9Q3BAW8_9BASI</name>
<dbReference type="PROSITE" id="PS50994">
    <property type="entry name" value="INTEGRASE"/>
    <property type="match status" value="1"/>
</dbReference>
<sequence length="856" mass="97079">MNPLCFPTTSKLSFRKWHLRLRHASDKVVRSFLKQHVPSFELKSWQPFYCKVCAKSKSTHQLAKVCVDVPIDKPFDLLVSDIMGPFSQDPQVFQYLLTIRDHVLMYSIVYPLKLRLDVPAAILDAIAHLSVQLGISPKRLRTDNSREFVSASLTTALSKLGVGFHPLLPYSPQENGEAERLNRTQGDMLRVTVPRFIATPGLVQTATVDHDIIPVWGKGYSSGGWLLWDVVGNQMIYSASAIFPFFQTALSDKGTLAKGSLRHMLNTMSLGQVPTELYFECEEKVINSLLLAKDISVLENLRQALGGPHQHHWEQACLDKLNQMKRRGVWQAINRTPAMRTIGHCWVFNTKLDEYGNIEKFKVQLLLVTACLQRWKVCSFDVSGAYLYSLIEETVLMEPPTHFIPSLKGKVLHLQKALYGMKQVGRCWWLHLSGILESLGFALCEVDLSLYMFQKDKAIIVIWIHVDDGVIASNSPTQIEEFRKALCNNFEIKWSDNMKWIVGLEWAFGEGEVTISHTRLTNDIIDAYPRKIFQHECPLLPIPKKTLDEQEAIMEATPFRSGIGSLAYLVSGSRPDLAFAVNYPTRHSTAPTRTHWTMLDHLMGYLLKTRGHAIVLCLRDCSINLWGGELEQSQSGFMLKLGDAPILWDSKRQTMVALSTCAAEYIALSDSTQHLVQAINQLTQMEQDFKKTILCDNQSAVQVLIHNLSRKRMQYLNRAFFFVNNVICKHKVVVKWATTQEIQADALTKQLSGQSLTQALQFLNVMGNSADVVFEEVFHPVSIPNYHLWSQNHNSDYDDTEPQSSLQSENFISEEVYRAFPPLTVLKTDKSGPFLTGKGPHHHELAFLCSKTVLYQ</sequence>
<proteinExistence type="predicted"/>
<evidence type="ECO:0000313" key="3">
    <source>
        <dbReference type="EMBL" id="MBW0461676.1"/>
    </source>
</evidence>
<dbReference type="EMBL" id="AVOT02000200">
    <property type="protein sequence ID" value="MBW0461676.1"/>
    <property type="molecule type" value="Genomic_DNA"/>
</dbReference>
<dbReference type="InterPro" id="IPR036397">
    <property type="entry name" value="RNaseH_sf"/>
</dbReference>
<feature type="domain" description="Integrase catalytic" evidence="2">
    <location>
        <begin position="70"/>
        <end position="190"/>
    </location>
</feature>
<dbReference type="SUPFAM" id="SSF53098">
    <property type="entry name" value="Ribonuclease H-like"/>
    <property type="match status" value="1"/>
</dbReference>
<dbReference type="GO" id="GO:0003723">
    <property type="term" value="F:RNA binding"/>
    <property type="evidence" value="ECO:0007669"/>
    <property type="project" value="UniProtKB-KW"/>
</dbReference>
<organism evidence="3 4">
    <name type="scientific">Austropuccinia psidii MF-1</name>
    <dbReference type="NCBI Taxonomy" id="1389203"/>
    <lineage>
        <taxon>Eukaryota</taxon>
        <taxon>Fungi</taxon>
        <taxon>Dikarya</taxon>
        <taxon>Basidiomycota</taxon>
        <taxon>Pucciniomycotina</taxon>
        <taxon>Pucciniomycetes</taxon>
        <taxon>Pucciniales</taxon>
        <taxon>Sphaerophragmiaceae</taxon>
        <taxon>Austropuccinia</taxon>
    </lineage>
</organism>
<keyword evidence="1" id="KW-0694">RNA-binding</keyword>
<evidence type="ECO:0000259" key="2">
    <source>
        <dbReference type="PROSITE" id="PS50994"/>
    </source>
</evidence>
<reference evidence="3" key="1">
    <citation type="submission" date="2021-03" db="EMBL/GenBank/DDBJ databases">
        <title>Draft genome sequence of rust myrtle Austropuccinia psidii MF-1, a brazilian biotype.</title>
        <authorList>
            <person name="Quecine M.C."/>
            <person name="Pachon D.M.R."/>
            <person name="Bonatelli M.L."/>
            <person name="Correr F.H."/>
            <person name="Franceschini L.M."/>
            <person name="Leite T.F."/>
            <person name="Margarido G.R.A."/>
            <person name="Almeida C.A."/>
            <person name="Ferrarezi J.A."/>
            <person name="Labate C.A."/>
        </authorList>
    </citation>
    <scope>NUCLEOTIDE SEQUENCE</scope>
    <source>
        <strain evidence="3">MF-1</strain>
    </source>
</reference>
<dbReference type="PANTHER" id="PTHR11439:SF483">
    <property type="entry name" value="PEPTIDE SYNTHASE GLIP-LIKE, PUTATIVE (AFU_ORTHOLOGUE AFUA_3G12920)-RELATED"/>
    <property type="match status" value="1"/>
</dbReference>
<dbReference type="InterPro" id="IPR001584">
    <property type="entry name" value="Integrase_cat-core"/>
</dbReference>
<dbReference type="OrthoDB" id="3344688at2759"/>
<dbReference type="Pfam" id="PF07727">
    <property type="entry name" value="RVT_2"/>
    <property type="match status" value="1"/>
</dbReference>
<dbReference type="InterPro" id="IPR012337">
    <property type="entry name" value="RNaseH-like_sf"/>
</dbReference>
<evidence type="ECO:0000256" key="1">
    <source>
        <dbReference type="ARBA" id="ARBA00022884"/>
    </source>
</evidence>
<protein>
    <recommendedName>
        <fullName evidence="2">Integrase catalytic domain-containing protein</fullName>
    </recommendedName>
</protein>
<dbReference type="Gene3D" id="3.30.420.10">
    <property type="entry name" value="Ribonuclease H-like superfamily/Ribonuclease H"/>
    <property type="match status" value="1"/>
</dbReference>
<dbReference type="GO" id="GO:0015074">
    <property type="term" value="P:DNA integration"/>
    <property type="evidence" value="ECO:0007669"/>
    <property type="project" value="InterPro"/>
</dbReference>
<evidence type="ECO:0000313" key="4">
    <source>
        <dbReference type="Proteomes" id="UP000765509"/>
    </source>
</evidence>
<comment type="caution">
    <text evidence="3">The sequence shown here is derived from an EMBL/GenBank/DDBJ whole genome shotgun (WGS) entry which is preliminary data.</text>
</comment>
<dbReference type="PANTHER" id="PTHR11439">
    <property type="entry name" value="GAG-POL-RELATED RETROTRANSPOSON"/>
    <property type="match status" value="1"/>
</dbReference>
<dbReference type="CDD" id="cd09272">
    <property type="entry name" value="RNase_HI_RT_Ty1"/>
    <property type="match status" value="1"/>
</dbReference>
<gene>
    <name evidence="3" type="ORF">O181_001391</name>
</gene>
<dbReference type="Proteomes" id="UP000765509">
    <property type="component" value="Unassembled WGS sequence"/>
</dbReference>